<dbReference type="GO" id="GO:0050660">
    <property type="term" value="F:flavin adenine dinucleotide binding"/>
    <property type="evidence" value="ECO:0007669"/>
    <property type="project" value="TreeGrafter"/>
</dbReference>
<keyword evidence="4" id="KW-0274">FAD</keyword>
<dbReference type="AlphaFoldDB" id="A0A6C0I541"/>
<evidence type="ECO:0000256" key="3">
    <source>
        <dbReference type="ARBA" id="ARBA00022630"/>
    </source>
</evidence>
<reference evidence="7" key="1">
    <citation type="journal article" date="2020" name="Nature">
        <title>Giant virus diversity and host interactions through global metagenomics.</title>
        <authorList>
            <person name="Schulz F."/>
            <person name="Roux S."/>
            <person name="Paez-Espino D."/>
            <person name="Jungbluth S."/>
            <person name="Walsh D.A."/>
            <person name="Denef V.J."/>
            <person name="McMahon K.D."/>
            <person name="Konstantinidis K.T."/>
            <person name="Eloe-Fadrosh E.A."/>
            <person name="Kyrpides N.C."/>
            <person name="Woyke T."/>
        </authorList>
    </citation>
    <scope>NUCLEOTIDE SEQUENCE</scope>
    <source>
        <strain evidence="7">GVMAG-M-3300023184-191</strain>
    </source>
</reference>
<dbReference type="SUPFAM" id="SSF54373">
    <property type="entry name" value="FAD-linked reductases, C-terminal domain"/>
    <property type="match status" value="1"/>
</dbReference>
<evidence type="ECO:0000313" key="7">
    <source>
        <dbReference type="EMBL" id="QHT88004.1"/>
    </source>
</evidence>
<dbReference type="SUPFAM" id="SSF51971">
    <property type="entry name" value="Nucleotide-binding domain"/>
    <property type="match status" value="1"/>
</dbReference>
<keyword evidence="3" id="KW-0285">Flavoprotein</keyword>
<dbReference type="GO" id="GO:0005829">
    <property type="term" value="C:cytosol"/>
    <property type="evidence" value="ECO:0007669"/>
    <property type="project" value="TreeGrafter"/>
</dbReference>
<sequence>MSYDIVIVGAGLSGSVLADRFARALNKKVLVIDKRNHIAGNCYDYTNADGMLMNKYGLHIFHTNDDETYEYITQFGKWIPYVHKVVARVKTDDGIDEHVPVPVNIETVNKLLHTHLQTTDDMDAWLKENQVKYPVGIHNSEEMAKSRVGEELYERLFKHYTIKQWNRQPCELDPSVMARIPIRNNHDCRYFSDKYQLYPLHGYTAFVAELLNHPLITLRLNTDYFSVQDEACIKGRKLLIYTGPIDRYFDSTEYPKLEYRSIRFEEMGVQGAGLFQSNIVVNEPSPDVAYTRCVEYSHLPQNRHRNNGSTTIVREYTTDEGEPYYPVPNERNMQLYEKYRQLAMEEEQRNSVIFVGRLAQYKYIDMHTAIKNALDIFKQVANRV</sequence>
<dbReference type="Pfam" id="PF03275">
    <property type="entry name" value="GLF"/>
    <property type="match status" value="1"/>
</dbReference>
<evidence type="ECO:0000259" key="6">
    <source>
        <dbReference type="Pfam" id="PF03275"/>
    </source>
</evidence>
<dbReference type="Gene3D" id="3.40.50.720">
    <property type="entry name" value="NAD(P)-binding Rossmann-like Domain"/>
    <property type="match status" value="3"/>
</dbReference>
<comment type="similarity">
    <text evidence="2">Belongs to the UDP-galactopyranose/dTDP-fucopyranose mutase family.</text>
</comment>
<dbReference type="EMBL" id="MN740107">
    <property type="protein sequence ID" value="QHT88004.1"/>
    <property type="molecule type" value="Genomic_DNA"/>
</dbReference>
<comment type="cofactor">
    <cofactor evidence="1">
        <name>FAD</name>
        <dbReference type="ChEBI" id="CHEBI:57692"/>
    </cofactor>
</comment>
<proteinExistence type="inferred from homology"/>
<keyword evidence="5" id="KW-0413">Isomerase</keyword>
<organism evidence="7">
    <name type="scientific">viral metagenome</name>
    <dbReference type="NCBI Taxonomy" id="1070528"/>
    <lineage>
        <taxon>unclassified sequences</taxon>
        <taxon>metagenomes</taxon>
        <taxon>organismal metagenomes</taxon>
    </lineage>
</organism>
<dbReference type="Pfam" id="PF13450">
    <property type="entry name" value="NAD_binding_8"/>
    <property type="match status" value="1"/>
</dbReference>
<dbReference type="InterPro" id="IPR004379">
    <property type="entry name" value="UDP-GALP_mutase"/>
</dbReference>
<dbReference type="NCBIfam" id="TIGR00031">
    <property type="entry name" value="UDP-GALP_mutase"/>
    <property type="match status" value="1"/>
</dbReference>
<dbReference type="GO" id="GO:0008767">
    <property type="term" value="F:UDP-galactopyranose mutase activity"/>
    <property type="evidence" value="ECO:0007669"/>
    <property type="project" value="InterPro"/>
</dbReference>
<evidence type="ECO:0000256" key="1">
    <source>
        <dbReference type="ARBA" id="ARBA00001974"/>
    </source>
</evidence>
<evidence type="ECO:0000256" key="2">
    <source>
        <dbReference type="ARBA" id="ARBA00009321"/>
    </source>
</evidence>
<dbReference type="InterPro" id="IPR015899">
    <property type="entry name" value="UDP-GalPyranose_mutase_C"/>
</dbReference>
<feature type="domain" description="UDP-galactopyranose mutase C-terminal" evidence="6">
    <location>
        <begin position="156"/>
        <end position="363"/>
    </location>
</feature>
<accession>A0A6C0I541</accession>
<dbReference type="PANTHER" id="PTHR21197:SF0">
    <property type="entry name" value="UDP-GALACTOPYRANOSE MUTASE"/>
    <property type="match status" value="1"/>
</dbReference>
<dbReference type="PANTHER" id="PTHR21197">
    <property type="entry name" value="UDP-GALACTOPYRANOSE MUTASE"/>
    <property type="match status" value="1"/>
</dbReference>
<name>A0A6C0I541_9ZZZZ</name>
<evidence type="ECO:0000256" key="4">
    <source>
        <dbReference type="ARBA" id="ARBA00022827"/>
    </source>
</evidence>
<evidence type="ECO:0000256" key="5">
    <source>
        <dbReference type="ARBA" id="ARBA00023235"/>
    </source>
</evidence>
<protein>
    <recommendedName>
        <fullName evidence="6">UDP-galactopyranose mutase C-terminal domain-containing protein</fullName>
    </recommendedName>
</protein>